<dbReference type="PANTHER" id="PTHR13696:SF96">
    <property type="entry name" value="COBQ_COBB_MIND_PARA NUCLEOTIDE BINDING DOMAIN-CONTAINING PROTEIN"/>
    <property type="match status" value="1"/>
</dbReference>
<keyword evidence="2" id="KW-1185">Reference proteome</keyword>
<accession>A0A369W964</accession>
<dbReference type="AlphaFoldDB" id="A0A369W964"/>
<dbReference type="SUPFAM" id="SSF52540">
    <property type="entry name" value="P-loop containing nucleoside triphosphate hydrolases"/>
    <property type="match status" value="1"/>
</dbReference>
<dbReference type="RefSeq" id="WP_114645063.1">
    <property type="nucleotide sequence ID" value="NZ_QQNH01000004.1"/>
</dbReference>
<organism evidence="1 2">
    <name type="scientific">Pelagibacterium lacus</name>
    <dbReference type="NCBI Taxonomy" id="2282655"/>
    <lineage>
        <taxon>Bacteria</taxon>
        <taxon>Pseudomonadati</taxon>
        <taxon>Pseudomonadota</taxon>
        <taxon>Alphaproteobacteria</taxon>
        <taxon>Hyphomicrobiales</taxon>
        <taxon>Devosiaceae</taxon>
        <taxon>Pelagibacterium</taxon>
    </lineage>
</organism>
<dbReference type="Proteomes" id="UP000253759">
    <property type="component" value="Unassembled WGS sequence"/>
</dbReference>
<dbReference type="PANTHER" id="PTHR13696">
    <property type="entry name" value="P-LOOP CONTAINING NUCLEOSIDE TRIPHOSPHATE HYDROLASE"/>
    <property type="match status" value="1"/>
</dbReference>
<name>A0A369W964_9HYPH</name>
<dbReference type="InterPro" id="IPR027417">
    <property type="entry name" value="P-loop_NTPase"/>
</dbReference>
<dbReference type="InterPro" id="IPR015223">
    <property type="entry name" value="MipZ"/>
</dbReference>
<reference evidence="2" key="1">
    <citation type="submission" date="2018-07" db="EMBL/GenBank/DDBJ databases">
        <authorList>
            <person name="Liu B.-T."/>
            <person name="Du Z."/>
        </authorList>
    </citation>
    <scope>NUCLEOTIDE SEQUENCE [LARGE SCALE GENOMIC DNA]</scope>
    <source>
        <strain evidence="2">XYN52</strain>
    </source>
</reference>
<dbReference type="Pfam" id="PF09140">
    <property type="entry name" value="MipZ"/>
    <property type="match status" value="1"/>
</dbReference>
<evidence type="ECO:0000313" key="2">
    <source>
        <dbReference type="Proteomes" id="UP000253759"/>
    </source>
</evidence>
<evidence type="ECO:0000313" key="1">
    <source>
        <dbReference type="EMBL" id="RDE09792.1"/>
    </source>
</evidence>
<sequence>MKRNAHVIVLGNEKGGSGKSTTAVHLAIQLLHEGYRVATIDADSRQQTFTAYIRNRREWAQAHGLEVPHPIHFHLPRMREDSIALNNRMEFERFRQAVAEVESEVEVLIIDTPGFDTHLTRIAHSLADTLITPINDSLIDLDVVARVDPATGRVLELSHYTRLVQKARRERLAIDGRTIDWVLVRNRMSTLNSRNAILVQAGLEQVAERVGCRVADGIAERVIFRSLFPIGMTVFDPLDEAMLGGMPTMSHVGARQEYRQLMDALNLRLAPPATATAASGAPSSHKFADTLV</sequence>
<dbReference type="EMBL" id="QQNH01000004">
    <property type="protein sequence ID" value="RDE09792.1"/>
    <property type="molecule type" value="Genomic_DNA"/>
</dbReference>
<protein>
    <submittedName>
        <fullName evidence="1">ATPase</fullName>
    </submittedName>
</protein>
<dbReference type="Gene3D" id="3.40.50.300">
    <property type="entry name" value="P-loop containing nucleotide triphosphate hydrolases"/>
    <property type="match status" value="1"/>
</dbReference>
<proteinExistence type="predicted"/>
<gene>
    <name evidence="1" type="ORF">DVH29_04430</name>
</gene>
<dbReference type="OrthoDB" id="13869at2"/>
<dbReference type="CDD" id="cd02042">
    <property type="entry name" value="ParAB_family"/>
    <property type="match status" value="1"/>
</dbReference>
<dbReference type="InterPro" id="IPR050678">
    <property type="entry name" value="DNA_Partitioning_ATPase"/>
</dbReference>
<comment type="caution">
    <text evidence="1">The sequence shown here is derived from an EMBL/GenBank/DDBJ whole genome shotgun (WGS) entry which is preliminary data.</text>
</comment>